<comment type="caution">
    <text evidence="2">The sequence shown here is derived from an EMBL/GenBank/DDBJ whole genome shotgun (WGS) entry which is preliminary data.</text>
</comment>
<proteinExistence type="predicted"/>
<feature type="region of interest" description="Disordered" evidence="1">
    <location>
        <begin position="30"/>
        <end position="50"/>
    </location>
</feature>
<sequence>MKSRIIATLRHPRLLQLALRRRFFDTTTSFSQRPHSELTTRRSGAQWSREQNLKPTAQIFIRLNHDKMVK</sequence>
<dbReference type="Proteomes" id="UP000314294">
    <property type="component" value="Unassembled WGS sequence"/>
</dbReference>
<reference evidence="2 3" key="1">
    <citation type="submission" date="2019-03" db="EMBL/GenBank/DDBJ databases">
        <title>First draft genome of Liparis tanakae, snailfish: a comprehensive survey of snailfish specific genes.</title>
        <authorList>
            <person name="Kim W."/>
            <person name="Song I."/>
            <person name="Jeong J.-H."/>
            <person name="Kim D."/>
            <person name="Kim S."/>
            <person name="Ryu S."/>
            <person name="Song J.Y."/>
            <person name="Lee S.K."/>
        </authorList>
    </citation>
    <scope>NUCLEOTIDE SEQUENCE [LARGE SCALE GENOMIC DNA]</scope>
    <source>
        <tissue evidence="2">Muscle</tissue>
    </source>
</reference>
<dbReference type="AlphaFoldDB" id="A0A4Z2G190"/>
<organism evidence="2 3">
    <name type="scientific">Liparis tanakae</name>
    <name type="common">Tanaka's snailfish</name>
    <dbReference type="NCBI Taxonomy" id="230148"/>
    <lineage>
        <taxon>Eukaryota</taxon>
        <taxon>Metazoa</taxon>
        <taxon>Chordata</taxon>
        <taxon>Craniata</taxon>
        <taxon>Vertebrata</taxon>
        <taxon>Euteleostomi</taxon>
        <taxon>Actinopterygii</taxon>
        <taxon>Neopterygii</taxon>
        <taxon>Teleostei</taxon>
        <taxon>Neoteleostei</taxon>
        <taxon>Acanthomorphata</taxon>
        <taxon>Eupercaria</taxon>
        <taxon>Perciformes</taxon>
        <taxon>Cottioidei</taxon>
        <taxon>Cottales</taxon>
        <taxon>Liparidae</taxon>
        <taxon>Liparis</taxon>
    </lineage>
</organism>
<evidence type="ECO:0000313" key="3">
    <source>
        <dbReference type="Proteomes" id="UP000314294"/>
    </source>
</evidence>
<keyword evidence="3" id="KW-1185">Reference proteome</keyword>
<accession>A0A4Z2G190</accession>
<protein>
    <submittedName>
        <fullName evidence="2">Uncharacterized protein</fullName>
    </submittedName>
</protein>
<evidence type="ECO:0000313" key="2">
    <source>
        <dbReference type="EMBL" id="TNN46885.1"/>
    </source>
</evidence>
<evidence type="ECO:0000256" key="1">
    <source>
        <dbReference type="SAM" id="MobiDB-lite"/>
    </source>
</evidence>
<dbReference type="EMBL" id="SRLO01000769">
    <property type="protein sequence ID" value="TNN46885.1"/>
    <property type="molecule type" value="Genomic_DNA"/>
</dbReference>
<gene>
    <name evidence="2" type="ORF">EYF80_042901</name>
</gene>
<feature type="compositionally biased region" description="Polar residues" evidence="1">
    <location>
        <begin position="41"/>
        <end position="50"/>
    </location>
</feature>
<name>A0A4Z2G190_9TELE</name>